<evidence type="ECO:0000313" key="2">
    <source>
        <dbReference type="Proteomes" id="UP001501414"/>
    </source>
</evidence>
<dbReference type="Proteomes" id="UP001501414">
    <property type="component" value="Unassembled WGS sequence"/>
</dbReference>
<name>A0ABN1YBK4_9PSEU</name>
<comment type="caution">
    <text evidence="1">The sequence shown here is derived from an EMBL/GenBank/DDBJ whole genome shotgun (WGS) entry which is preliminary data.</text>
</comment>
<keyword evidence="2" id="KW-1185">Reference proteome</keyword>
<gene>
    <name evidence="1" type="ORF">GCM10009613_60850</name>
</gene>
<dbReference type="RefSeq" id="WP_344029302.1">
    <property type="nucleotide sequence ID" value="NZ_BAAAJK010000053.1"/>
</dbReference>
<dbReference type="EMBL" id="BAAAJK010000053">
    <property type="protein sequence ID" value="GAA1401843.1"/>
    <property type="molecule type" value="Genomic_DNA"/>
</dbReference>
<evidence type="ECO:0000313" key="1">
    <source>
        <dbReference type="EMBL" id="GAA1401843.1"/>
    </source>
</evidence>
<protein>
    <submittedName>
        <fullName evidence="1">Uncharacterized protein</fullName>
    </submittedName>
</protein>
<accession>A0ABN1YBK4</accession>
<proteinExistence type="predicted"/>
<sequence>MAEQISDQDPGIEVTAKDLKTGETQTTVVKDDYVLITAGTCYLHHLNDFPRAGTRVLTVKGRNGRSADRG</sequence>
<reference evidence="1 2" key="1">
    <citation type="journal article" date="2019" name="Int. J. Syst. Evol. Microbiol.">
        <title>The Global Catalogue of Microorganisms (GCM) 10K type strain sequencing project: providing services to taxonomists for standard genome sequencing and annotation.</title>
        <authorList>
            <consortium name="The Broad Institute Genomics Platform"/>
            <consortium name="The Broad Institute Genome Sequencing Center for Infectious Disease"/>
            <person name="Wu L."/>
            <person name="Ma J."/>
        </authorList>
    </citation>
    <scope>NUCLEOTIDE SEQUENCE [LARGE SCALE GENOMIC DNA]</scope>
    <source>
        <strain evidence="1 2">JCM 11896</strain>
    </source>
</reference>
<organism evidence="1 2">
    <name type="scientific">Pseudonocardia kongjuensis</name>
    <dbReference type="NCBI Taxonomy" id="102227"/>
    <lineage>
        <taxon>Bacteria</taxon>
        <taxon>Bacillati</taxon>
        <taxon>Actinomycetota</taxon>
        <taxon>Actinomycetes</taxon>
        <taxon>Pseudonocardiales</taxon>
        <taxon>Pseudonocardiaceae</taxon>
        <taxon>Pseudonocardia</taxon>
    </lineage>
</organism>